<dbReference type="RefSeq" id="WP_014277182.1">
    <property type="nucleotide sequence ID" value="NZ_BIMW01000089.1"/>
</dbReference>
<dbReference type="InterPro" id="IPR050465">
    <property type="entry name" value="UPF0194_transport"/>
</dbReference>
<evidence type="ECO:0000256" key="2">
    <source>
        <dbReference type="ARBA" id="ARBA00023054"/>
    </source>
</evidence>
<keyword evidence="2 3" id="KW-0175">Coiled coil</keyword>
<accession>A0A5M3T8A4</accession>
<protein>
    <submittedName>
        <fullName evidence="5">ABC transporter membrane fusion protein DevB homolog</fullName>
    </submittedName>
</protein>
<comment type="subcellular location">
    <subcellularLocation>
        <location evidence="1">Cell envelope</location>
    </subcellularLocation>
</comment>
<dbReference type="GeneID" id="301682944"/>
<evidence type="ECO:0000256" key="4">
    <source>
        <dbReference type="SAM" id="Phobius"/>
    </source>
</evidence>
<proteinExistence type="predicted"/>
<dbReference type="InterPro" id="IPR014315">
    <property type="entry name" value="ABC_heterocyst_DevB"/>
</dbReference>
<gene>
    <name evidence="5" type="ORF">NIES46_20880</name>
</gene>
<dbReference type="SUPFAM" id="SSF111369">
    <property type="entry name" value="HlyD-like secretion proteins"/>
    <property type="match status" value="1"/>
</dbReference>
<dbReference type="Proteomes" id="UP000326169">
    <property type="component" value="Unassembled WGS sequence"/>
</dbReference>
<comment type="caution">
    <text evidence="5">The sequence shown here is derived from an EMBL/GenBank/DDBJ whole genome shotgun (WGS) entry which is preliminary data.</text>
</comment>
<reference evidence="5 6" key="1">
    <citation type="journal article" date="2019" name="J Genomics">
        <title>The Draft Genome of a Hydrogen-producing Cyanobacterium, Arthrospira platensis NIES-46.</title>
        <authorList>
            <person name="Suzuki S."/>
            <person name="Yamaguchi H."/>
            <person name="Kawachi M."/>
        </authorList>
    </citation>
    <scope>NUCLEOTIDE SEQUENCE [LARGE SCALE GENOMIC DNA]</scope>
    <source>
        <strain evidence="5 6">NIES-46</strain>
    </source>
</reference>
<evidence type="ECO:0000313" key="6">
    <source>
        <dbReference type="Proteomes" id="UP000326169"/>
    </source>
</evidence>
<dbReference type="PANTHER" id="PTHR32347:SF27">
    <property type="entry name" value="RND EFFLUX PUMP MEMBRANE FUSION PROTEIN BARREL-SANDWICH DOMAIN-CONTAINING PROTEIN"/>
    <property type="match status" value="1"/>
</dbReference>
<sequence>MLQSHSTSDFTSTGFLGRRISTWAMVATVGLGSVASYMFWQSTQESQEMPLAVASLPVSIKVTALGRLEPEGEVISISAAGGMENNLIQQLLVQEGDWVQEGDAIAILDSRDRLLAAIEKAQEQVGLATAKLEQIKAGAKIGELEAARATIARLETERLTNIEAGQAMIARLETERSTDIVATEAKIARLQAQKQGEWQVAQATINRIEAEYNNAVNDERRYQELHQQGAISEELWNLKRLHRITTEEQLQEARFNLIRIENTYNQQIQETQAQLTQIQLAKQQQIEEAKANLDGMDRGGTQQIREAMATLTAQAEVRPVDIAVAEAEVRSAQAALRQAEADLALAEIIAPRNGQILKIHAYPGEIIDNLGIVELGETRQMVAIAEVYQSDIHRVKIGQSARITSAALEGELSGIVDRVGLQIQRQDVINADPSANIDSRVVEVRIRLDKTASQRGAGLTNLQVLVVIEP</sequence>
<evidence type="ECO:0000256" key="1">
    <source>
        <dbReference type="ARBA" id="ARBA00004196"/>
    </source>
</evidence>
<feature type="transmembrane region" description="Helical" evidence="4">
    <location>
        <begin position="20"/>
        <end position="40"/>
    </location>
</feature>
<evidence type="ECO:0000256" key="3">
    <source>
        <dbReference type="SAM" id="Coils"/>
    </source>
</evidence>
<organism evidence="5 6">
    <name type="scientific">Limnospira platensis NIES-46</name>
    <dbReference type="NCBI Taxonomy" id="1236695"/>
    <lineage>
        <taxon>Bacteria</taxon>
        <taxon>Bacillati</taxon>
        <taxon>Cyanobacteriota</taxon>
        <taxon>Cyanophyceae</taxon>
        <taxon>Oscillatoriophycideae</taxon>
        <taxon>Oscillatoriales</taxon>
        <taxon>Sirenicapillariaceae</taxon>
        <taxon>Limnospira</taxon>
    </lineage>
</organism>
<keyword evidence="6" id="KW-1185">Reference proteome</keyword>
<dbReference type="NCBIfam" id="TIGR02971">
    <property type="entry name" value="heterocyst_DevB"/>
    <property type="match status" value="1"/>
</dbReference>
<name>A0A5M3T8A4_LIMPL</name>
<dbReference type="PANTHER" id="PTHR32347">
    <property type="entry name" value="EFFLUX SYSTEM COMPONENT YKNX-RELATED"/>
    <property type="match status" value="1"/>
</dbReference>
<feature type="coiled-coil region" evidence="3">
    <location>
        <begin position="322"/>
        <end position="349"/>
    </location>
</feature>
<evidence type="ECO:0000313" key="5">
    <source>
        <dbReference type="EMBL" id="GCE94036.1"/>
    </source>
</evidence>
<dbReference type="Gene3D" id="2.40.50.100">
    <property type="match status" value="1"/>
</dbReference>
<keyword evidence="4" id="KW-1133">Transmembrane helix</keyword>
<dbReference type="EMBL" id="BIMW01000089">
    <property type="protein sequence ID" value="GCE94036.1"/>
    <property type="molecule type" value="Genomic_DNA"/>
</dbReference>
<dbReference type="Gene3D" id="2.40.30.170">
    <property type="match status" value="1"/>
</dbReference>
<keyword evidence="4" id="KW-0812">Transmembrane</keyword>
<keyword evidence="4" id="KW-0472">Membrane</keyword>